<dbReference type="Proteomes" id="UP000241587">
    <property type="component" value="Unassembled WGS sequence"/>
</dbReference>
<name>A0A2T4GUD0_FUSCU</name>
<dbReference type="Proteomes" id="UP000663297">
    <property type="component" value="Chromosome 1"/>
</dbReference>
<evidence type="ECO:0000313" key="3">
    <source>
        <dbReference type="EMBL" id="QPC59893.1"/>
    </source>
</evidence>
<reference evidence="3" key="2">
    <citation type="submission" date="2020-11" db="EMBL/GenBank/DDBJ databases">
        <title>The chromosome-scale genome resource for two endophytic Fusarium species: F. culmorum and F. pseudograminearum.</title>
        <authorList>
            <person name="Yuan Z."/>
        </authorList>
    </citation>
    <scope>NUCLEOTIDE SEQUENCE</scope>
    <source>
        <strain evidence="3">Class2-1B</strain>
    </source>
</reference>
<gene>
    <name evidence="2" type="ORF">FCULG_00006325</name>
    <name evidence="3" type="ORF">HYE67_002124</name>
</gene>
<organism evidence="2 4">
    <name type="scientific">Fusarium culmorum</name>
    <dbReference type="NCBI Taxonomy" id="5516"/>
    <lineage>
        <taxon>Eukaryota</taxon>
        <taxon>Fungi</taxon>
        <taxon>Dikarya</taxon>
        <taxon>Ascomycota</taxon>
        <taxon>Pezizomycotina</taxon>
        <taxon>Sordariomycetes</taxon>
        <taxon>Hypocreomycetidae</taxon>
        <taxon>Hypocreales</taxon>
        <taxon>Nectriaceae</taxon>
        <taxon>Fusarium</taxon>
    </lineage>
</organism>
<accession>A0A2T4GUD0</accession>
<dbReference type="OrthoDB" id="4965869at2759"/>
<dbReference type="EMBL" id="PVEM01000006">
    <property type="protein sequence ID" value="PTD07120.1"/>
    <property type="molecule type" value="Genomic_DNA"/>
</dbReference>
<sequence>MLSAAKNVPTHGQDSRVYDTEPSTSPMANNHVDPSKINGAALADKSIMCHKKTELCAACGFDAAAKITKCKDAPEDIHKCKNFKEELVEGNNHCNVCADDIPGGIPPCARF</sequence>
<evidence type="ECO:0000313" key="4">
    <source>
        <dbReference type="Proteomes" id="UP000241587"/>
    </source>
</evidence>
<evidence type="ECO:0000313" key="2">
    <source>
        <dbReference type="EMBL" id="PTD07120.1"/>
    </source>
</evidence>
<reference evidence="2 4" key="1">
    <citation type="submission" date="2018-02" db="EMBL/GenBank/DDBJ databases">
        <title>Fusarium culmorum secondary metabolites in fungal-bacterial-plant interactions.</title>
        <authorList>
            <person name="Schmidt R."/>
        </authorList>
    </citation>
    <scope>NUCLEOTIDE SEQUENCE [LARGE SCALE GENOMIC DNA]</scope>
    <source>
        <strain evidence="2 4">PV</strain>
    </source>
</reference>
<protein>
    <submittedName>
        <fullName evidence="2">Uncharacterized protein</fullName>
    </submittedName>
</protein>
<dbReference type="EMBL" id="CP064747">
    <property type="protein sequence ID" value="QPC59893.1"/>
    <property type="molecule type" value="Genomic_DNA"/>
</dbReference>
<feature type="region of interest" description="Disordered" evidence="1">
    <location>
        <begin position="1"/>
        <end position="33"/>
    </location>
</feature>
<dbReference type="AlphaFoldDB" id="A0A2T4GUD0"/>
<proteinExistence type="predicted"/>
<evidence type="ECO:0000256" key="1">
    <source>
        <dbReference type="SAM" id="MobiDB-lite"/>
    </source>
</evidence>
<keyword evidence="4" id="KW-1185">Reference proteome</keyword>